<dbReference type="EMBL" id="JROU02001271">
    <property type="protein sequence ID" value="OEH76960.1"/>
    <property type="molecule type" value="Genomic_DNA"/>
</dbReference>
<dbReference type="GO" id="GO:0005814">
    <property type="term" value="C:centriole"/>
    <property type="evidence" value="ECO:0007669"/>
    <property type="project" value="TreeGrafter"/>
</dbReference>
<comment type="caution">
    <text evidence="2">The sequence shown here is derived from an EMBL/GenBank/DDBJ whole genome shotgun (WGS) entry which is preliminary data.</text>
</comment>
<proteinExistence type="predicted"/>
<dbReference type="GO" id="GO:1905515">
    <property type="term" value="P:non-motile cilium assembly"/>
    <property type="evidence" value="ECO:0007669"/>
    <property type="project" value="TreeGrafter"/>
</dbReference>
<dbReference type="GO" id="GO:0019894">
    <property type="term" value="F:kinesin binding"/>
    <property type="evidence" value="ECO:0007669"/>
    <property type="project" value="TreeGrafter"/>
</dbReference>
<dbReference type="Pfam" id="PF13432">
    <property type="entry name" value="TPR_16"/>
    <property type="match status" value="1"/>
</dbReference>
<dbReference type="VEuPathDB" id="ToxoDB:cyc_02466"/>
<dbReference type="AlphaFoldDB" id="A0A1D3D0H3"/>
<dbReference type="Gene3D" id="1.25.40.10">
    <property type="entry name" value="Tetratricopeptide repeat domain"/>
    <property type="match status" value="1"/>
</dbReference>
<accession>A0A1D3D0H3</accession>
<keyword evidence="3" id="KW-1185">Reference proteome</keyword>
<dbReference type="SMART" id="SM00028">
    <property type="entry name" value="TPR"/>
    <property type="match status" value="4"/>
</dbReference>
<dbReference type="Proteomes" id="UP000095192">
    <property type="component" value="Unassembled WGS sequence"/>
</dbReference>
<dbReference type="PROSITE" id="PS50005">
    <property type="entry name" value="TPR"/>
    <property type="match status" value="1"/>
</dbReference>
<dbReference type="VEuPathDB" id="ToxoDB:LOC34619316"/>
<dbReference type="InterPro" id="IPR019734">
    <property type="entry name" value="TPR_rpt"/>
</dbReference>
<dbReference type="GO" id="GO:0097546">
    <property type="term" value="C:ciliary base"/>
    <property type="evidence" value="ECO:0007669"/>
    <property type="project" value="TreeGrafter"/>
</dbReference>
<dbReference type="GO" id="GO:0097730">
    <property type="term" value="C:non-motile cilium"/>
    <property type="evidence" value="ECO:0007669"/>
    <property type="project" value="TreeGrafter"/>
</dbReference>
<keyword evidence="1" id="KW-0802">TPR repeat</keyword>
<gene>
    <name evidence="2" type="ORF">cyc_02466</name>
</gene>
<dbReference type="GO" id="GO:0042073">
    <property type="term" value="P:intraciliary transport"/>
    <property type="evidence" value="ECO:0007669"/>
    <property type="project" value="TreeGrafter"/>
</dbReference>
<evidence type="ECO:0000313" key="3">
    <source>
        <dbReference type="Proteomes" id="UP000095192"/>
    </source>
</evidence>
<dbReference type="InterPro" id="IPR011990">
    <property type="entry name" value="TPR-like_helical_dom_sf"/>
</dbReference>
<protein>
    <submittedName>
        <fullName evidence="2">Intraflagellar transport related protein, particle</fullName>
    </submittedName>
</protein>
<organism evidence="2 3">
    <name type="scientific">Cyclospora cayetanensis</name>
    <dbReference type="NCBI Taxonomy" id="88456"/>
    <lineage>
        <taxon>Eukaryota</taxon>
        <taxon>Sar</taxon>
        <taxon>Alveolata</taxon>
        <taxon>Apicomplexa</taxon>
        <taxon>Conoidasida</taxon>
        <taxon>Coccidia</taxon>
        <taxon>Eucoccidiorida</taxon>
        <taxon>Eimeriorina</taxon>
        <taxon>Eimeriidae</taxon>
        <taxon>Cyclospora</taxon>
    </lineage>
</organism>
<reference evidence="2 3" key="1">
    <citation type="journal article" date="2016" name="BMC Genomics">
        <title>Comparative genomics reveals Cyclospora cayetanensis possesses coccidia-like metabolism and invasion components but unique surface antigens.</title>
        <authorList>
            <person name="Liu S."/>
            <person name="Wang L."/>
            <person name="Zheng H."/>
            <person name="Xu Z."/>
            <person name="Roellig D.M."/>
            <person name="Li N."/>
            <person name="Frace M.A."/>
            <person name="Tang K."/>
            <person name="Arrowood M.J."/>
            <person name="Moss D.M."/>
            <person name="Zhang L."/>
            <person name="Feng Y."/>
            <person name="Xiao L."/>
        </authorList>
    </citation>
    <scope>NUCLEOTIDE SEQUENCE [LARGE SCALE GENOMIC DNA]</scope>
    <source>
        <strain evidence="2 3">CHN_HEN01</strain>
    </source>
</reference>
<dbReference type="SUPFAM" id="SSF48452">
    <property type="entry name" value="TPR-like"/>
    <property type="match status" value="1"/>
</dbReference>
<evidence type="ECO:0000313" key="2">
    <source>
        <dbReference type="EMBL" id="OEH76960.1"/>
    </source>
</evidence>
<feature type="repeat" description="TPR" evidence="1">
    <location>
        <begin position="180"/>
        <end position="213"/>
    </location>
</feature>
<name>A0A1D3D0H3_9EIME</name>
<dbReference type="PANTHER" id="PTHR44117">
    <property type="entry name" value="INTRAFLAGELLAR TRANSPORT PROTEIN 88 HOMOLOG"/>
    <property type="match status" value="1"/>
</dbReference>
<dbReference type="PANTHER" id="PTHR44117:SF1">
    <property type="entry name" value="INTRAFLAGELLAR TRANSPORT PROTEIN 88 HOMOLOG"/>
    <property type="match status" value="1"/>
</dbReference>
<dbReference type="GO" id="GO:0036064">
    <property type="term" value="C:ciliary basal body"/>
    <property type="evidence" value="ECO:0007669"/>
    <property type="project" value="TreeGrafter"/>
</dbReference>
<sequence length="323" mass="35599">MFGAARNVPRLSEAFEETNANAMHADEALEHPSEAHANSTILKAARLLATCGEAQPDTAYERIASALQQHGFDDLAEEVQLERAMRWLRGGQVDPAIAAYKAFKSRRSSLALRSATNLSFIFLLEGDIEQAATYAGMAVEADRGSARALVNKACTLSQRKELDDAAKLFEDAAALDSRCPEAFYNLAVTLHKLGRNTEALDALRRLRELAPDHAEALFHAATIYEEASSKKLRPWDLDSTSWIGVNLVKSSSYREAFDYFSLASQLQPSAGKWRLMAAFCLRKSGQLHAALTLYESLYKEFPGDENVQSGLKRIRTALGLQAD</sequence>
<evidence type="ECO:0000256" key="1">
    <source>
        <dbReference type="PROSITE-ProRule" id="PRU00339"/>
    </source>
</evidence>
<dbReference type="InParanoid" id="A0A1D3D0H3"/>
<dbReference type="Pfam" id="PF13174">
    <property type="entry name" value="TPR_6"/>
    <property type="match status" value="1"/>
</dbReference>